<keyword evidence="7 13" id="KW-1005">Bacterial flagellum biogenesis</keyword>
<dbReference type="NCBIfam" id="TIGR00328">
    <property type="entry name" value="flhB"/>
    <property type="match status" value="1"/>
</dbReference>
<dbReference type="RefSeq" id="WP_006021411.1">
    <property type="nucleotide sequence ID" value="NZ_KB375283.1"/>
</dbReference>
<evidence type="ECO:0000256" key="10">
    <source>
        <dbReference type="ARBA" id="ARBA00023136"/>
    </source>
</evidence>
<dbReference type="InterPro" id="IPR006136">
    <property type="entry name" value="FlhB"/>
</dbReference>
<feature type="transmembrane region" description="Helical" evidence="13">
    <location>
        <begin position="189"/>
        <end position="211"/>
    </location>
</feature>
<dbReference type="GO" id="GO:0009306">
    <property type="term" value="P:protein secretion"/>
    <property type="evidence" value="ECO:0007669"/>
    <property type="project" value="InterPro"/>
</dbReference>
<dbReference type="eggNOG" id="COG1377">
    <property type="taxonomic scope" value="Bacteria"/>
</dbReference>
<keyword evidence="15" id="KW-0966">Cell projection</keyword>
<keyword evidence="9 13" id="KW-1133">Transmembrane helix</keyword>
<dbReference type="InterPro" id="IPR029025">
    <property type="entry name" value="T3SS_substrate_exporter_C"/>
</dbReference>
<comment type="similarity">
    <text evidence="2 13">Belongs to the type III secretion exporter family.</text>
</comment>
<keyword evidence="15" id="KW-0282">Flagellum</keyword>
<dbReference type="GO" id="GO:0044780">
    <property type="term" value="P:bacterial-type flagellum assembly"/>
    <property type="evidence" value="ECO:0007669"/>
    <property type="project" value="InterPro"/>
</dbReference>
<dbReference type="InterPro" id="IPR006135">
    <property type="entry name" value="T3SS_substrate_exporter"/>
</dbReference>
<evidence type="ECO:0000256" key="8">
    <source>
        <dbReference type="ARBA" id="ARBA00022927"/>
    </source>
</evidence>
<feature type="region of interest" description="Disordered" evidence="14">
    <location>
        <begin position="1"/>
        <end position="23"/>
    </location>
</feature>
<keyword evidence="16" id="KW-1185">Reference proteome</keyword>
<keyword evidence="4 13" id="KW-0813">Transport</keyword>
<keyword evidence="11 13" id="KW-1006">Bacterial flagellum protein export</keyword>
<evidence type="ECO:0000256" key="5">
    <source>
        <dbReference type="ARBA" id="ARBA00022475"/>
    </source>
</evidence>
<evidence type="ECO:0000256" key="1">
    <source>
        <dbReference type="ARBA" id="ARBA00004651"/>
    </source>
</evidence>
<evidence type="ECO:0000256" key="9">
    <source>
        <dbReference type="ARBA" id="ARBA00022989"/>
    </source>
</evidence>
<dbReference type="PANTHER" id="PTHR30531:SF12">
    <property type="entry name" value="FLAGELLAR BIOSYNTHETIC PROTEIN FLHB"/>
    <property type="match status" value="1"/>
</dbReference>
<dbReference type="PRINTS" id="PR00950">
    <property type="entry name" value="TYPE3IMSPROT"/>
</dbReference>
<protein>
    <recommendedName>
        <fullName evidence="3 13">Flagellar biosynthetic protein FlhB</fullName>
    </recommendedName>
</protein>
<comment type="caution">
    <text evidence="13">Lacks conserved residue(s) required for the propagation of feature annotation.</text>
</comment>
<evidence type="ECO:0000256" key="7">
    <source>
        <dbReference type="ARBA" id="ARBA00022795"/>
    </source>
</evidence>
<dbReference type="AlphaFoldDB" id="K8PDA2"/>
<dbReference type="Gene3D" id="6.10.250.2080">
    <property type="match status" value="1"/>
</dbReference>
<dbReference type="HOGENOM" id="CLU_041013_1_2_5"/>
<accession>K8PDA2</accession>
<comment type="subcellular location">
    <subcellularLocation>
        <location evidence="1">Cell membrane</location>
        <topology evidence="1">Multi-pass membrane protein</topology>
    </subcellularLocation>
</comment>
<dbReference type="EMBL" id="AGWX01000004">
    <property type="protein sequence ID" value="EKS36293.1"/>
    <property type="molecule type" value="Genomic_DNA"/>
</dbReference>
<evidence type="ECO:0000256" key="2">
    <source>
        <dbReference type="ARBA" id="ARBA00010690"/>
    </source>
</evidence>
<comment type="caution">
    <text evidence="15">The sequence shown here is derived from an EMBL/GenBank/DDBJ whole genome shotgun (WGS) entry which is preliminary data.</text>
</comment>
<dbReference type="Pfam" id="PF01312">
    <property type="entry name" value="Bac_export_2"/>
    <property type="match status" value="1"/>
</dbReference>
<organism evidence="15 16">
    <name type="scientific">Afipia broomeae ATCC 49717</name>
    <dbReference type="NCBI Taxonomy" id="883078"/>
    <lineage>
        <taxon>Bacteria</taxon>
        <taxon>Pseudomonadati</taxon>
        <taxon>Pseudomonadota</taxon>
        <taxon>Alphaproteobacteria</taxon>
        <taxon>Hyphomicrobiales</taxon>
        <taxon>Nitrobacteraceae</taxon>
        <taxon>Afipia</taxon>
    </lineage>
</organism>
<dbReference type="Gene3D" id="3.40.1690.10">
    <property type="entry name" value="secretion proteins EscU"/>
    <property type="match status" value="1"/>
</dbReference>
<dbReference type="PANTHER" id="PTHR30531">
    <property type="entry name" value="FLAGELLAR BIOSYNTHETIC PROTEIN FLHB"/>
    <property type="match status" value="1"/>
</dbReference>
<dbReference type="PATRIC" id="fig|883078.3.peg.2800"/>
<name>K8PDA2_9BRAD</name>
<proteinExistence type="inferred from homology"/>
<evidence type="ECO:0000256" key="12">
    <source>
        <dbReference type="ARBA" id="ARBA00025078"/>
    </source>
</evidence>
<comment type="function">
    <text evidence="12 13">Required for formation of the rod structure in the basal body of the flagellar apparatus. Together with FliI and FliH, may constitute the export apparatus of flagellin.</text>
</comment>
<evidence type="ECO:0000256" key="4">
    <source>
        <dbReference type="ARBA" id="ARBA00022448"/>
    </source>
</evidence>
<evidence type="ECO:0000256" key="11">
    <source>
        <dbReference type="ARBA" id="ARBA00023225"/>
    </source>
</evidence>
<evidence type="ECO:0000313" key="16">
    <source>
        <dbReference type="Proteomes" id="UP000001096"/>
    </source>
</evidence>
<evidence type="ECO:0000256" key="6">
    <source>
        <dbReference type="ARBA" id="ARBA00022692"/>
    </source>
</evidence>
<keyword evidence="10 13" id="KW-0472">Membrane</keyword>
<keyword evidence="6 13" id="KW-0812">Transmembrane</keyword>
<evidence type="ECO:0000256" key="13">
    <source>
        <dbReference type="RuleBase" id="RU364091"/>
    </source>
</evidence>
<dbReference type="Proteomes" id="UP000001096">
    <property type="component" value="Unassembled WGS sequence"/>
</dbReference>
<keyword evidence="8 13" id="KW-0653">Protein transport</keyword>
<reference evidence="15 16" key="1">
    <citation type="submission" date="2012-04" db="EMBL/GenBank/DDBJ databases">
        <title>The Genome Sequence of Afipia broomeae ATCC 49717.</title>
        <authorList>
            <consortium name="The Broad Institute Genome Sequencing Platform"/>
            <person name="Earl A."/>
            <person name="Ward D."/>
            <person name="Feldgarden M."/>
            <person name="Gevers D."/>
            <person name="Huys G."/>
            <person name="Walker B."/>
            <person name="Young S.K."/>
            <person name="Zeng Q."/>
            <person name="Gargeya S."/>
            <person name="Fitzgerald M."/>
            <person name="Haas B."/>
            <person name="Abouelleil A."/>
            <person name="Alvarado L."/>
            <person name="Arachchi H.M."/>
            <person name="Berlin A."/>
            <person name="Chapman S.B."/>
            <person name="Goldberg J."/>
            <person name="Griggs A."/>
            <person name="Gujja S."/>
            <person name="Hansen M."/>
            <person name="Howarth C."/>
            <person name="Imamovic A."/>
            <person name="Larimer J."/>
            <person name="McCowen C."/>
            <person name="Montmayeur A."/>
            <person name="Murphy C."/>
            <person name="Neiman D."/>
            <person name="Pearson M."/>
            <person name="Priest M."/>
            <person name="Roberts A."/>
            <person name="Saif S."/>
            <person name="Shea T."/>
            <person name="Sisk P."/>
            <person name="Sykes S."/>
            <person name="Wortman J."/>
            <person name="Nusbaum C."/>
            <person name="Birren B."/>
        </authorList>
    </citation>
    <scope>NUCLEOTIDE SEQUENCE [LARGE SCALE GENOMIC DNA]</scope>
    <source>
        <strain evidence="15 16">ATCC 49717</strain>
    </source>
</reference>
<evidence type="ECO:0000256" key="3">
    <source>
        <dbReference type="ARBA" id="ARBA00021622"/>
    </source>
</evidence>
<keyword evidence="15" id="KW-0969">Cilium</keyword>
<evidence type="ECO:0000256" key="14">
    <source>
        <dbReference type="SAM" id="MobiDB-lite"/>
    </source>
</evidence>
<evidence type="ECO:0000313" key="15">
    <source>
        <dbReference type="EMBL" id="EKS36293.1"/>
    </source>
</evidence>
<feature type="transmembrane region" description="Helical" evidence="13">
    <location>
        <begin position="146"/>
        <end position="165"/>
    </location>
</feature>
<dbReference type="FunFam" id="3.40.1690.10:FF:000001">
    <property type="entry name" value="Flagellar biosynthetic protein FlhB"/>
    <property type="match status" value="1"/>
</dbReference>
<dbReference type="SUPFAM" id="SSF160544">
    <property type="entry name" value="EscU C-terminal domain-like"/>
    <property type="match status" value="1"/>
</dbReference>
<gene>
    <name evidence="13" type="primary">flhB</name>
    <name evidence="15" type="ORF">HMPREF9695_02711</name>
</gene>
<feature type="transmembrane region" description="Helical" evidence="13">
    <location>
        <begin position="77"/>
        <end position="103"/>
    </location>
</feature>
<sequence length="357" mass="39543">MSDEDKESKTQDPTQKRLDDALEKGDVAKSQEVNTWFVIAASTLLLSSFSGSISKGIEVPMRNLLMNMHQIRVDGPGLLSLLSQIELMLIGVLGVPLLLLLIAGVGSNLIQHRLVFSTEPLSPKFSKISPMAGFQRLFGKQAGANFLKGVFKVVLLGVVMFLVLWPERHRVDAMIRFDPMSILNVTKTISVQLMGTVVAALALVAALDYLFQYRQWFERQKMSLEEIKEEYKQSEGDPHIKGRIRQLRHARAKKRMMAAVPTASVIITNPTHYAVALKYDRGMAAPVCVAKGVDALALKIREIATANDIPIVENVPLARALHATVDIDDEIPVEHYHAVAEVIGYVMKLKRRISGLG</sequence>
<keyword evidence="5 13" id="KW-1003">Cell membrane</keyword>
<dbReference type="GO" id="GO:0005886">
    <property type="term" value="C:plasma membrane"/>
    <property type="evidence" value="ECO:0007669"/>
    <property type="project" value="UniProtKB-SubCell"/>
</dbReference>